<evidence type="ECO:0000256" key="5">
    <source>
        <dbReference type="ARBA" id="ARBA00022741"/>
    </source>
</evidence>
<keyword evidence="6" id="KW-0067">ATP-binding</keyword>
<dbReference type="InterPro" id="IPR033756">
    <property type="entry name" value="YlxH/NBP35"/>
</dbReference>
<keyword evidence="8 10" id="KW-0472">Membrane</keyword>
<dbReference type="Gene3D" id="3.40.50.300">
    <property type="entry name" value="P-loop containing nucleotide triphosphate hydrolases"/>
    <property type="match status" value="1"/>
</dbReference>
<comment type="caution">
    <text evidence="13">The sequence shown here is derived from an EMBL/GenBank/DDBJ whole genome shotgun (WGS) entry which is preliminary data.</text>
</comment>
<sequence length="699" mass="77762">MESRESIDIEIKRYLLMFKRRWKIAVAIIATTVSISVVATTFLKPSYQASGKLLFRNPSFQVLEGEDQGELTSLSRQNPINNQLELIWSPAFLQEVIDKLNLKNKNGDSLDIESIGNGLSLKIIGGTDVVRVSYTSGNPEEAVKIVNTIMDLYLQNDISINNSEAEATRKFLTKDLPQKQAAVDMAGLKLSRFKQQNNIIDISEEIKLSAAIVGSLDQEISSIKAQLEDLSGQIEALRQKIGLNSQEVTIVSRLSQSPTLQEILKNLQAIDLQLGIERSRFSDNNPLIINLLAKKANLNRILETEVEKNLGNQTKIPPKLLEIGVLRQNLIQFFLQLEIQRIGLAKRLTLLSNTRLVYEKRLQLIPQLTQEQRTLERNLEVAESTYRTVLQKIQQLQVAEKKNTANGKIIAKALMPEKPVSGTKRLFVIVGLLSGLFFAAIVVLLLELRDKSFKTLEEIAHNYQYNLLGTLPLLAKKRSSRHPKGELTDLKIVLKDAPHSLTSEMYGMIQANLRFLSSDKELKTIVVTSALSQEGKSTVSANLAVAIAQLGHRVLLVDANMRFPDQHHLWELNNEPGLSKVLAGQSDLKYTPHPVMDNLDVLTSGSRPQNPLALLDSEQMALLIEDFCHEYDFVIFDAPSLLIAADALTLSQMTDGIVLVARPGIIDAKSVMAAKDMLDRSSQNVLGLLVNGLLTDAHS</sequence>
<comment type="similarity">
    <text evidence="2">Belongs to the CpsC/CapA family.</text>
</comment>
<evidence type="ECO:0000259" key="11">
    <source>
        <dbReference type="Pfam" id="PF02706"/>
    </source>
</evidence>
<keyword evidence="3" id="KW-1003">Cell membrane</keyword>
<feature type="domain" description="Tyrosine-protein kinase G-rich" evidence="12">
    <location>
        <begin position="370"/>
        <end position="445"/>
    </location>
</feature>
<evidence type="ECO:0000256" key="6">
    <source>
        <dbReference type="ARBA" id="ARBA00022840"/>
    </source>
</evidence>
<dbReference type="AlphaFoldDB" id="A0A2T1C1D4"/>
<dbReference type="GO" id="GO:0004713">
    <property type="term" value="F:protein tyrosine kinase activity"/>
    <property type="evidence" value="ECO:0007669"/>
    <property type="project" value="TreeGrafter"/>
</dbReference>
<keyword evidence="14" id="KW-1185">Reference proteome</keyword>
<dbReference type="GO" id="GO:0005886">
    <property type="term" value="C:plasma membrane"/>
    <property type="evidence" value="ECO:0007669"/>
    <property type="project" value="UniProtKB-SubCell"/>
</dbReference>
<reference evidence="13 14" key="1">
    <citation type="submission" date="2018-02" db="EMBL/GenBank/DDBJ databases">
        <authorList>
            <person name="Cohen D.B."/>
            <person name="Kent A.D."/>
        </authorList>
    </citation>
    <scope>NUCLEOTIDE SEQUENCE [LARGE SCALE GENOMIC DNA]</scope>
    <source>
        <strain evidence="13 14">CCAP 1448/3</strain>
    </source>
</reference>
<evidence type="ECO:0000256" key="8">
    <source>
        <dbReference type="ARBA" id="ARBA00023136"/>
    </source>
</evidence>
<keyword evidence="9" id="KW-0175">Coiled coil</keyword>
<dbReference type="PANTHER" id="PTHR32309">
    <property type="entry name" value="TYROSINE-PROTEIN KINASE"/>
    <property type="match status" value="1"/>
</dbReference>
<dbReference type="InterPro" id="IPR050445">
    <property type="entry name" value="Bact_polysacc_biosynth/exp"/>
</dbReference>
<dbReference type="SUPFAM" id="SSF52540">
    <property type="entry name" value="P-loop containing nucleoside triphosphate hydrolases"/>
    <property type="match status" value="1"/>
</dbReference>
<dbReference type="Pfam" id="PF10609">
    <property type="entry name" value="ParA"/>
    <property type="match status" value="1"/>
</dbReference>
<dbReference type="GO" id="GO:0005524">
    <property type="term" value="F:ATP binding"/>
    <property type="evidence" value="ECO:0007669"/>
    <property type="project" value="UniProtKB-KW"/>
</dbReference>
<keyword evidence="4 10" id="KW-0812">Transmembrane</keyword>
<feature type="domain" description="Polysaccharide chain length determinant N-terminal" evidence="11">
    <location>
        <begin position="8"/>
        <end position="100"/>
    </location>
</feature>
<dbReference type="OrthoDB" id="580971at2"/>
<dbReference type="CDD" id="cd05387">
    <property type="entry name" value="BY-kinase"/>
    <property type="match status" value="1"/>
</dbReference>
<name>A0A2T1C1D4_9CYAN</name>
<evidence type="ECO:0000256" key="2">
    <source>
        <dbReference type="ARBA" id="ARBA00006683"/>
    </source>
</evidence>
<dbReference type="Pfam" id="PF13807">
    <property type="entry name" value="GNVR"/>
    <property type="match status" value="1"/>
</dbReference>
<evidence type="ECO:0000256" key="4">
    <source>
        <dbReference type="ARBA" id="ARBA00022692"/>
    </source>
</evidence>
<evidence type="ECO:0000313" key="13">
    <source>
        <dbReference type="EMBL" id="PSB02086.1"/>
    </source>
</evidence>
<dbReference type="InterPro" id="IPR027417">
    <property type="entry name" value="P-loop_NTPase"/>
</dbReference>
<accession>A0A2T1C1D4</accession>
<dbReference type="InterPro" id="IPR003856">
    <property type="entry name" value="LPS_length_determ_N"/>
</dbReference>
<protein>
    <submittedName>
        <fullName evidence="13">Lipopolysaccharide biosynthesis protein</fullName>
    </submittedName>
</protein>
<comment type="subcellular location">
    <subcellularLocation>
        <location evidence="1">Cell membrane</location>
        <topology evidence="1">Multi-pass membrane protein</topology>
    </subcellularLocation>
</comment>
<feature type="transmembrane region" description="Helical" evidence="10">
    <location>
        <begin position="21"/>
        <end position="43"/>
    </location>
</feature>
<dbReference type="RefSeq" id="WP_106289461.1">
    <property type="nucleotide sequence ID" value="NZ_CAWNTC010000100.1"/>
</dbReference>
<evidence type="ECO:0000256" key="3">
    <source>
        <dbReference type="ARBA" id="ARBA00022475"/>
    </source>
</evidence>
<keyword evidence="7 10" id="KW-1133">Transmembrane helix</keyword>
<dbReference type="PANTHER" id="PTHR32309:SF13">
    <property type="entry name" value="FERRIC ENTEROBACTIN TRANSPORT PROTEIN FEPE"/>
    <property type="match status" value="1"/>
</dbReference>
<evidence type="ECO:0000256" key="7">
    <source>
        <dbReference type="ARBA" id="ARBA00022989"/>
    </source>
</evidence>
<evidence type="ECO:0000256" key="10">
    <source>
        <dbReference type="SAM" id="Phobius"/>
    </source>
</evidence>
<feature type="transmembrane region" description="Helical" evidence="10">
    <location>
        <begin position="426"/>
        <end position="446"/>
    </location>
</feature>
<organism evidence="13 14">
    <name type="scientific">Merismopedia glauca CCAP 1448/3</name>
    <dbReference type="NCBI Taxonomy" id="1296344"/>
    <lineage>
        <taxon>Bacteria</taxon>
        <taxon>Bacillati</taxon>
        <taxon>Cyanobacteriota</taxon>
        <taxon>Cyanophyceae</taxon>
        <taxon>Synechococcales</taxon>
        <taxon>Merismopediaceae</taxon>
        <taxon>Merismopedia</taxon>
    </lineage>
</organism>
<dbReference type="NCBIfam" id="TIGR01007">
    <property type="entry name" value="eps_fam"/>
    <property type="match status" value="1"/>
</dbReference>
<dbReference type="InterPro" id="IPR032807">
    <property type="entry name" value="GNVR"/>
</dbReference>
<evidence type="ECO:0000313" key="14">
    <source>
        <dbReference type="Proteomes" id="UP000238762"/>
    </source>
</evidence>
<reference evidence="13 14" key="2">
    <citation type="submission" date="2018-03" db="EMBL/GenBank/DDBJ databases">
        <title>The ancient ancestry and fast evolution of plastids.</title>
        <authorList>
            <person name="Moore K.R."/>
            <person name="Magnabosco C."/>
            <person name="Momper L."/>
            <person name="Gold D.A."/>
            <person name="Bosak T."/>
            <person name="Fournier G.P."/>
        </authorList>
    </citation>
    <scope>NUCLEOTIDE SEQUENCE [LARGE SCALE GENOMIC DNA]</scope>
    <source>
        <strain evidence="13 14">CCAP 1448/3</strain>
    </source>
</reference>
<dbReference type="Pfam" id="PF02706">
    <property type="entry name" value="Wzz"/>
    <property type="match status" value="1"/>
</dbReference>
<dbReference type="EMBL" id="PVWJ01000074">
    <property type="protein sequence ID" value="PSB02086.1"/>
    <property type="molecule type" value="Genomic_DNA"/>
</dbReference>
<dbReference type="InterPro" id="IPR005702">
    <property type="entry name" value="Wzc-like_C"/>
</dbReference>
<evidence type="ECO:0000256" key="9">
    <source>
        <dbReference type="SAM" id="Coils"/>
    </source>
</evidence>
<proteinExistence type="inferred from homology"/>
<feature type="coiled-coil region" evidence="9">
    <location>
        <begin position="213"/>
        <end position="240"/>
    </location>
</feature>
<evidence type="ECO:0000259" key="12">
    <source>
        <dbReference type="Pfam" id="PF13807"/>
    </source>
</evidence>
<evidence type="ECO:0000256" key="1">
    <source>
        <dbReference type="ARBA" id="ARBA00004651"/>
    </source>
</evidence>
<dbReference type="Proteomes" id="UP000238762">
    <property type="component" value="Unassembled WGS sequence"/>
</dbReference>
<keyword evidence="5" id="KW-0547">Nucleotide-binding</keyword>
<gene>
    <name evidence="13" type="ORF">C7B64_14940</name>
</gene>